<accession>A0ABV3Z2E8</accession>
<keyword evidence="7 10" id="KW-0378">Hydrolase</keyword>
<dbReference type="CDD" id="cd18800">
    <property type="entry name" value="SF2_C_EcoR124I-like"/>
    <property type="match status" value="1"/>
</dbReference>
<dbReference type="NCBIfam" id="TIGR00348">
    <property type="entry name" value="hsdR"/>
    <property type="match status" value="1"/>
</dbReference>
<dbReference type="InterPro" id="IPR040980">
    <property type="entry name" value="SWI2_SNF2"/>
</dbReference>
<evidence type="ECO:0000259" key="11">
    <source>
        <dbReference type="PROSITE" id="PS51192"/>
    </source>
</evidence>
<evidence type="ECO:0000256" key="6">
    <source>
        <dbReference type="ARBA" id="ARBA00022759"/>
    </source>
</evidence>
<dbReference type="Pfam" id="PF04313">
    <property type="entry name" value="HSDR_N"/>
    <property type="match status" value="1"/>
</dbReference>
<reference evidence="12 13" key="1">
    <citation type="submission" date="2024-05" db="EMBL/GenBank/DDBJ databases">
        <title>Three bacterial strains, DH-69, EH-24, and ECK-19 isolated from coastal sediments.</title>
        <authorList>
            <person name="Ye Y.-Q."/>
            <person name="Du Z.-J."/>
        </authorList>
    </citation>
    <scope>NUCLEOTIDE SEQUENCE [LARGE SCALE GENOMIC DNA]</scope>
    <source>
        <strain evidence="12 13">ECK-19</strain>
    </source>
</reference>
<evidence type="ECO:0000256" key="7">
    <source>
        <dbReference type="ARBA" id="ARBA00022801"/>
    </source>
</evidence>
<evidence type="ECO:0000256" key="10">
    <source>
        <dbReference type="RuleBase" id="RU364115"/>
    </source>
</evidence>
<evidence type="ECO:0000256" key="5">
    <source>
        <dbReference type="ARBA" id="ARBA00022747"/>
    </source>
</evidence>
<evidence type="ECO:0000256" key="2">
    <source>
        <dbReference type="ARBA" id="ARBA00008598"/>
    </source>
</evidence>
<dbReference type="SMART" id="SM00487">
    <property type="entry name" value="DEXDc"/>
    <property type="match status" value="1"/>
</dbReference>
<dbReference type="PANTHER" id="PTHR30195">
    <property type="entry name" value="TYPE I SITE-SPECIFIC DEOXYRIBONUCLEASE PROTEIN SUBUNIT M AND R"/>
    <property type="match status" value="1"/>
</dbReference>
<dbReference type="CDD" id="cd22332">
    <property type="entry name" value="HsdR_N"/>
    <property type="match status" value="1"/>
</dbReference>
<proteinExistence type="inferred from homology"/>
<dbReference type="Gene3D" id="1.20.58.910">
    <property type="match status" value="1"/>
</dbReference>
<dbReference type="InterPro" id="IPR022625">
    <property type="entry name" value="TypeI_RM_Rsu_C"/>
</dbReference>
<keyword evidence="5 10" id="KW-0680">Restriction system</keyword>
<evidence type="ECO:0000256" key="4">
    <source>
        <dbReference type="ARBA" id="ARBA00022741"/>
    </source>
</evidence>
<keyword evidence="8 10" id="KW-0067">ATP-binding</keyword>
<evidence type="ECO:0000256" key="9">
    <source>
        <dbReference type="ARBA" id="ARBA00023125"/>
    </source>
</evidence>
<dbReference type="GO" id="GO:0009035">
    <property type="term" value="F:type I site-specific deoxyribonuclease activity"/>
    <property type="evidence" value="ECO:0007669"/>
    <property type="project" value="UniProtKB-EC"/>
</dbReference>
<dbReference type="PANTHER" id="PTHR30195:SF16">
    <property type="entry name" value="TYPE I RESTRICTION ENZYME ENDONUCLEASE SUBUNIT"/>
    <property type="match status" value="1"/>
</dbReference>
<dbReference type="InterPro" id="IPR055180">
    <property type="entry name" value="HsdR_RecA-like_helicase_dom_2"/>
</dbReference>
<keyword evidence="6 12" id="KW-0255">Endonuclease</keyword>
<sequence>MTTQPEQVLEDNLVDQLTTLGYERVTIRDEDALLANLKNQLEKHNKVTFSDAEFARVLNHLDKGNEFQRAKTLRDKFNLRRDDETNIYIEFLNMEHWCRNQYQVTQQVKVKGKYDNRYDVTLLVNGLPLVQIELKRRGLELKEAFNQVNRYHRHSYWAGNGLFKYVQIFVISNGVNTKYYANNRRQTFKQTFYWADRDNNLITQLNQFAEAFLEKCHVSKMICKYIVLHESDKLLMVLRPYQYYAVEALVDRVKNTEKNGYIWHTTGSGKTLTSFKAAQILDDLPTVEKVVFCVDRADLDYQTAREFNYFSEGSVDSTSNTAKLVNQLTDDTRLIVTTIQKLNTAIHKKRYRDQLEKLANKRIVFIFDECHRSQFGETHKRIKEFFTRAQMFGFTGTPILEKNAVRNELGKRTTKDLFDLCLHKYVITNAISDENVLKFSVEYWGKLKRKDGGLIDEEVAGINTKEFFENEDRISGIVDWIIANHDRKTHNRAFSAMFCVSSVEALTKYYEAFKTKKEAGQHGLRVATIFTYTPNEEDADADGNIPEPDFDIRTEETKSKHSRDLLNDYIADYNAMYGTKHSANDSKGFYAYYKDIAKRIKEREKDSFDDKDRVDILLVVNMYLTGFDAKKLNTLYVDKNLKYHGLVQAFSRTNRILGDLKSHGNIVCFRNLKKKTDEAIALFSNPNASEVILMEPYGDYVEQFNEALAHLFNIAPTVDSVNELPSEKEELAFVQAFRQLIRLKNILGGFSDFTFEDLDIEEQTFEDYKSKYLDIYDKTRNDSEGEQSSIINDIDFELELIQRDEINVAYILALLADLHKADQKTDAKSKKDANEKRKAISDLLGSEAQLRSKKELIERFIAEHMPKVKKGEDVAVAFKAYWTEERQSALATLCEEEGLRPDQIESIIESYHFTGQTPLRDTVVAALVEKPKVLERKKIVERVTEKIIALIRRFDDDMGAV</sequence>
<dbReference type="Proteomes" id="UP001560685">
    <property type="component" value="Unassembled WGS sequence"/>
</dbReference>
<keyword evidence="9 10" id="KW-0238">DNA-binding</keyword>
<dbReference type="RefSeq" id="WP_369312906.1">
    <property type="nucleotide sequence ID" value="NZ_JBEHZE010000001.1"/>
</dbReference>
<dbReference type="EMBL" id="JBEHZE010000001">
    <property type="protein sequence ID" value="MEX6632970.1"/>
    <property type="molecule type" value="Genomic_DNA"/>
</dbReference>
<dbReference type="InterPro" id="IPR014001">
    <property type="entry name" value="Helicase_ATP-bd"/>
</dbReference>
<evidence type="ECO:0000313" key="12">
    <source>
        <dbReference type="EMBL" id="MEX6632970.1"/>
    </source>
</evidence>
<evidence type="ECO:0000256" key="1">
    <source>
        <dbReference type="ARBA" id="ARBA00000851"/>
    </source>
</evidence>
<dbReference type="Gene3D" id="3.40.50.300">
    <property type="entry name" value="P-loop containing nucleotide triphosphate hydrolases"/>
    <property type="match status" value="2"/>
</dbReference>
<name>A0ABV3Z2E8_9PROT</name>
<evidence type="ECO:0000256" key="8">
    <source>
        <dbReference type="ARBA" id="ARBA00022840"/>
    </source>
</evidence>
<comment type="function">
    <text evidence="10">Subunit R is required for both nuclease and ATPase activities, but not for modification.</text>
</comment>
<gene>
    <name evidence="12" type="ORF">ABFZ84_05355</name>
</gene>
<comment type="caution">
    <text evidence="12">The sequence shown here is derived from an EMBL/GenBank/DDBJ whole genome shotgun (WGS) entry which is preliminary data.</text>
</comment>
<comment type="subunit">
    <text evidence="10">The type I restriction/modification system is composed of three polypeptides R, M and S.</text>
</comment>
<dbReference type="EC" id="3.1.21.3" evidence="10"/>
<dbReference type="PROSITE" id="PS51192">
    <property type="entry name" value="HELICASE_ATP_BIND_1"/>
    <property type="match status" value="1"/>
</dbReference>
<organism evidence="12 13">
    <name type="scientific">Hyphococcus lacteus</name>
    <dbReference type="NCBI Taxonomy" id="3143536"/>
    <lineage>
        <taxon>Bacteria</taxon>
        <taxon>Pseudomonadati</taxon>
        <taxon>Pseudomonadota</taxon>
        <taxon>Alphaproteobacteria</taxon>
        <taxon>Parvularculales</taxon>
        <taxon>Parvularculaceae</taxon>
        <taxon>Hyphococcus</taxon>
    </lineage>
</organism>
<keyword evidence="3" id="KW-0540">Nuclease</keyword>
<dbReference type="InterPro" id="IPR051268">
    <property type="entry name" value="Type-I_R_enzyme_R_subunit"/>
</dbReference>
<keyword evidence="13" id="KW-1185">Reference proteome</keyword>
<dbReference type="Pfam" id="PF12008">
    <property type="entry name" value="EcoR124_C"/>
    <property type="match status" value="1"/>
</dbReference>
<evidence type="ECO:0000256" key="3">
    <source>
        <dbReference type="ARBA" id="ARBA00022722"/>
    </source>
</evidence>
<protein>
    <recommendedName>
        <fullName evidence="10">Type I restriction enzyme endonuclease subunit</fullName>
        <shortName evidence="10">R protein</shortName>
        <ecNumber evidence="10">3.1.21.3</ecNumber>
    </recommendedName>
</protein>
<dbReference type="Pfam" id="PF22679">
    <property type="entry name" value="T1R_D3-like"/>
    <property type="match status" value="1"/>
</dbReference>
<dbReference type="InterPro" id="IPR004473">
    <property type="entry name" value="Restrct_endonuc_typeI_HsdR"/>
</dbReference>
<feature type="domain" description="Helicase ATP-binding" evidence="11">
    <location>
        <begin position="251"/>
        <end position="416"/>
    </location>
</feature>
<dbReference type="CDD" id="cd18030">
    <property type="entry name" value="DEXHc_RE_I_HsdR"/>
    <property type="match status" value="1"/>
</dbReference>
<dbReference type="Pfam" id="PF18766">
    <property type="entry name" value="SWI2_SNF2"/>
    <property type="match status" value="1"/>
</dbReference>
<comment type="similarity">
    <text evidence="2 10">Belongs to the HsdR family.</text>
</comment>
<dbReference type="SUPFAM" id="SSF52540">
    <property type="entry name" value="P-loop containing nucleoside triphosphate hydrolases"/>
    <property type="match status" value="1"/>
</dbReference>
<keyword evidence="4 10" id="KW-0547">Nucleotide-binding</keyword>
<dbReference type="InterPro" id="IPR007409">
    <property type="entry name" value="Restrct_endonuc_type1_HsdR_N"/>
</dbReference>
<dbReference type="InterPro" id="IPR027417">
    <property type="entry name" value="P-loop_NTPase"/>
</dbReference>
<dbReference type="Gene3D" id="3.90.1570.50">
    <property type="match status" value="1"/>
</dbReference>
<comment type="catalytic activity">
    <reaction evidence="1 10">
        <text>Endonucleolytic cleavage of DNA to give random double-stranded fragments with terminal 5'-phosphates, ATP is simultaneously hydrolyzed.</text>
        <dbReference type="EC" id="3.1.21.3"/>
    </reaction>
</comment>
<evidence type="ECO:0000313" key="13">
    <source>
        <dbReference type="Proteomes" id="UP001560685"/>
    </source>
</evidence>